<evidence type="ECO:0000259" key="1">
    <source>
        <dbReference type="Pfam" id="PF13338"/>
    </source>
</evidence>
<reference evidence="2 3" key="1">
    <citation type="submission" date="2019-04" db="EMBL/GenBank/DDBJ databases">
        <authorList>
            <person name="Van Vliet M D."/>
        </authorList>
    </citation>
    <scope>NUCLEOTIDE SEQUENCE [LARGE SCALE GENOMIC DNA]</scope>
    <source>
        <strain evidence="2 3">F21</strain>
    </source>
</reference>
<feature type="domain" description="AbiEi antitoxin N-terminal" evidence="1">
    <location>
        <begin position="14"/>
        <end position="60"/>
    </location>
</feature>
<evidence type="ECO:0000313" key="2">
    <source>
        <dbReference type="EMBL" id="VGO19715.1"/>
    </source>
</evidence>
<keyword evidence="3" id="KW-1185">Reference proteome</keyword>
<protein>
    <recommendedName>
        <fullName evidence="1">AbiEi antitoxin N-terminal domain-containing protein</fullName>
    </recommendedName>
</protein>
<dbReference type="RefSeq" id="WP_136061122.1">
    <property type="nucleotide sequence ID" value="NZ_CAAHFH010000001.1"/>
</dbReference>
<dbReference type="EMBL" id="CAAHFH010000001">
    <property type="protein sequence ID" value="VGO19715.1"/>
    <property type="molecule type" value="Genomic_DNA"/>
</dbReference>
<sequence length="206" mass="23231">MPNEINQMGAREKAKQIIRQGGGIIKTSAALQAGIHPRTLYQLRDAGDLELISRGIYRLTEIEPISNPDLVAVATRVPNSVVCLISALSFHEITTQIPHEVSVSIPKDSKPSLIDYPPVQFHKFSLESFQAGIEKHQMDGVTVKVYSPEKTLADCFKFRNKVGMDIVLEALKLYKSRMRFNHRKILEYARICRVDKVISPYLEANL</sequence>
<dbReference type="AlphaFoldDB" id="A0A6C2UHN4"/>
<dbReference type="Proteomes" id="UP000346198">
    <property type="component" value="Unassembled WGS sequence"/>
</dbReference>
<proteinExistence type="predicted"/>
<gene>
    <name evidence="2" type="ORF">SCARR_01774</name>
</gene>
<dbReference type="Pfam" id="PF13338">
    <property type="entry name" value="AbiEi_4"/>
    <property type="match status" value="1"/>
</dbReference>
<dbReference type="InterPro" id="IPR025159">
    <property type="entry name" value="AbiEi_N"/>
</dbReference>
<name>A0A6C2UHN4_9BACT</name>
<organism evidence="2 3">
    <name type="scientific">Pontiella sulfatireligans</name>
    <dbReference type="NCBI Taxonomy" id="2750658"/>
    <lineage>
        <taxon>Bacteria</taxon>
        <taxon>Pseudomonadati</taxon>
        <taxon>Kiritimatiellota</taxon>
        <taxon>Kiritimatiellia</taxon>
        <taxon>Kiritimatiellales</taxon>
        <taxon>Pontiellaceae</taxon>
        <taxon>Pontiella</taxon>
    </lineage>
</organism>
<accession>A0A6C2UHN4</accession>
<evidence type="ECO:0000313" key="3">
    <source>
        <dbReference type="Proteomes" id="UP000346198"/>
    </source>
</evidence>